<keyword evidence="2" id="KW-1185">Reference proteome</keyword>
<name>A0AAE0TCS8_9BIVA</name>
<protein>
    <submittedName>
        <fullName evidence="1">Uncharacterized protein</fullName>
    </submittedName>
</protein>
<dbReference type="Proteomes" id="UP001195483">
    <property type="component" value="Unassembled WGS sequence"/>
</dbReference>
<dbReference type="AlphaFoldDB" id="A0AAE0TCS8"/>
<dbReference type="EMBL" id="JAEAOA010002232">
    <property type="protein sequence ID" value="KAK3607841.1"/>
    <property type="molecule type" value="Genomic_DNA"/>
</dbReference>
<comment type="caution">
    <text evidence="1">The sequence shown here is derived from an EMBL/GenBank/DDBJ whole genome shotgun (WGS) entry which is preliminary data.</text>
</comment>
<reference evidence="1" key="2">
    <citation type="journal article" date="2021" name="Genome Biol. Evol.">
        <title>Developing a high-quality reference genome for a parasitic bivalve with doubly uniparental inheritance (Bivalvia: Unionida).</title>
        <authorList>
            <person name="Smith C.H."/>
        </authorList>
    </citation>
    <scope>NUCLEOTIDE SEQUENCE</scope>
    <source>
        <strain evidence="1">CHS0354</strain>
        <tissue evidence="1">Mantle</tissue>
    </source>
</reference>
<sequence length="171" mass="19650">MTRLTIKGQLPTDDLLRLDLSSTPSPPSRPITDCSAIALLLLISKREKKKDKKYASGSQQQRHHYVNPEYWACRTDVLDSTVNQCQLSAEYAMYFIPQQWRRLEKTTRAIDIFRSRNQKVLTRNPWLAKEIRAVDRTQKKKIISSSFDGLATNGGTLSAWFKTSFCAMGHR</sequence>
<reference evidence="1" key="3">
    <citation type="submission" date="2023-05" db="EMBL/GenBank/DDBJ databases">
        <authorList>
            <person name="Smith C.H."/>
        </authorList>
    </citation>
    <scope>NUCLEOTIDE SEQUENCE</scope>
    <source>
        <strain evidence="1">CHS0354</strain>
        <tissue evidence="1">Mantle</tissue>
    </source>
</reference>
<accession>A0AAE0TCS8</accession>
<reference evidence="1" key="1">
    <citation type="journal article" date="2021" name="Genome Biol. Evol.">
        <title>A High-Quality Reference Genome for a Parasitic Bivalve with Doubly Uniparental Inheritance (Bivalvia: Unionida).</title>
        <authorList>
            <person name="Smith C.H."/>
        </authorList>
    </citation>
    <scope>NUCLEOTIDE SEQUENCE</scope>
    <source>
        <strain evidence="1">CHS0354</strain>
    </source>
</reference>
<organism evidence="1 2">
    <name type="scientific">Potamilus streckersoni</name>
    <dbReference type="NCBI Taxonomy" id="2493646"/>
    <lineage>
        <taxon>Eukaryota</taxon>
        <taxon>Metazoa</taxon>
        <taxon>Spiralia</taxon>
        <taxon>Lophotrochozoa</taxon>
        <taxon>Mollusca</taxon>
        <taxon>Bivalvia</taxon>
        <taxon>Autobranchia</taxon>
        <taxon>Heteroconchia</taxon>
        <taxon>Palaeoheterodonta</taxon>
        <taxon>Unionida</taxon>
        <taxon>Unionoidea</taxon>
        <taxon>Unionidae</taxon>
        <taxon>Ambleminae</taxon>
        <taxon>Lampsilini</taxon>
        <taxon>Potamilus</taxon>
    </lineage>
</organism>
<proteinExistence type="predicted"/>
<gene>
    <name evidence="1" type="ORF">CHS0354_038264</name>
</gene>
<evidence type="ECO:0000313" key="1">
    <source>
        <dbReference type="EMBL" id="KAK3607841.1"/>
    </source>
</evidence>
<evidence type="ECO:0000313" key="2">
    <source>
        <dbReference type="Proteomes" id="UP001195483"/>
    </source>
</evidence>